<name>A0ACC2HXA4_9PEZI</name>
<evidence type="ECO:0000313" key="2">
    <source>
        <dbReference type="Proteomes" id="UP001153334"/>
    </source>
</evidence>
<dbReference type="Proteomes" id="UP001153334">
    <property type="component" value="Unassembled WGS sequence"/>
</dbReference>
<evidence type="ECO:0000313" key="1">
    <source>
        <dbReference type="EMBL" id="KAJ8107438.1"/>
    </source>
</evidence>
<reference evidence="1" key="1">
    <citation type="submission" date="2022-11" db="EMBL/GenBank/DDBJ databases">
        <title>Genome Sequence of Nemania bipapillata.</title>
        <authorList>
            <person name="Buettner E."/>
        </authorList>
    </citation>
    <scope>NUCLEOTIDE SEQUENCE</scope>
    <source>
        <strain evidence="1">CP14</strain>
    </source>
</reference>
<protein>
    <submittedName>
        <fullName evidence="1">Uncharacterized protein</fullName>
    </submittedName>
</protein>
<comment type="caution">
    <text evidence="1">The sequence shown here is derived from an EMBL/GenBank/DDBJ whole genome shotgun (WGS) entry which is preliminary data.</text>
</comment>
<sequence>MTDTSFESHKRSVVVKRLEKLKNLDQETGRHWAQISNEYYDFEAAQHDAAHVEKLTKAEMIDFYKTFIDPSSPSRAKLVVQLIAQGASSKTEVDAKKEEVTPPISNGTKPVLITSVRDFKARMAATAGPRAVHDLSEFEELDSKL</sequence>
<keyword evidence="2" id="KW-1185">Reference proteome</keyword>
<accession>A0ACC2HXA4</accession>
<proteinExistence type="predicted"/>
<organism evidence="1 2">
    <name type="scientific">Nemania bipapillata</name>
    <dbReference type="NCBI Taxonomy" id="110536"/>
    <lineage>
        <taxon>Eukaryota</taxon>
        <taxon>Fungi</taxon>
        <taxon>Dikarya</taxon>
        <taxon>Ascomycota</taxon>
        <taxon>Pezizomycotina</taxon>
        <taxon>Sordariomycetes</taxon>
        <taxon>Xylariomycetidae</taxon>
        <taxon>Xylariales</taxon>
        <taxon>Xylariaceae</taxon>
        <taxon>Nemania</taxon>
    </lineage>
</organism>
<gene>
    <name evidence="1" type="ORF">ONZ43_g6733</name>
</gene>
<dbReference type="EMBL" id="JAPESX010002529">
    <property type="protein sequence ID" value="KAJ8107438.1"/>
    <property type="molecule type" value="Genomic_DNA"/>
</dbReference>